<dbReference type="AlphaFoldDB" id="A0A9K3JFL0"/>
<dbReference type="EMBL" id="MNCJ02000318">
    <property type="protein sequence ID" value="KAF5814751.1"/>
    <property type="molecule type" value="Genomic_DNA"/>
</dbReference>
<dbReference type="Proteomes" id="UP000215914">
    <property type="component" value="Unassembled WGS sequence"/>
</dbReference>
<reference evidence="1" key="2">
    <citation type="submission" date="2020-06" db="EMBL/GenBank/DDBJ databases">
        <title>Helianthus annuus Genome sequencing and assembly Release 2.</title>
        <authorList>
            <person name="Gouzy J."/>
            <person name="Langlade N."/>
            <person name="Munos S."/>
        </authorList>
    </citation>
    <scope>NUCLEOTIDE SEQUENCE</scope>
    <source>
        <tissue evidence="1">Leaves</tissue>
    </source>
</reference>
<protein>
    <submittedName>
        <fullName evidence="1">Uncharacterized protein</fullName>
    </submittedName>
</protein>
<organism evidence="1 2">
    <name type="scientific">Helianthus annuus</name>
    <name type="common">Common sunflower</name>
    <dbReference type="NCBI Taxonomy" id="4232"/>
    <lineage>
        <taxon>Eukaryota</taxon>
        <taxon>Viridiplantae</taxon>
        <taxon>Streptophyta</taxon>
        <taxon>Embryophyta</taxon>
        <taxon>Tracheophyta</taxon>
        <taxon>Spermatophyta</taxon>
        <taxon>Magnoliopsida</taxon>
        <taxon>eudicotyledons</taxon>
        <taxon>Gunneridae</taxon>
        <taxon>Pentapetalae</taxon>
        <taxon>asterids</taxon>
        <taxon>campanulids</taxon>
        <taxon>Asterales</taxon>
        <taxon>Asteraceae</taxon>
        <taxon>Asteroideae</taxon>
        <taxon>Heliantheae alliance</taxon>
        <taxon>Heliantheae</taxon>
        <taxon>Helianthus</taxon>
    </lineage>
</organism>
<comment type="caution">
    <text evidence="1">The sequence shown here is derived from an EMBL/GenBank/DDBJ whole genome shotgun (WGS) entry which is preliminary data.</text>
</comment>
<keyword evidence="2" id="KW-1185">Reference proteome</keyword>
<accession>A0A9K3JFL0</accession>
<gene>
    <name evidence="1" type="ORF">HanXRQr2_Chr03g0114651</name>
</gene>
<evidence type="ECO:0000313" key="2">
    <source>
        <dbReference type="Proteomes" id="UP000215914"/>
    </source>
</evidence>
<proteinExistence type="predicted"/>
<dbReference type="Gramene" id="mRNA:HanXRQr2_Chr03g0114651">
    <property type="protein sequence ID" value="CDS:HanXRQr2_Chr03g0114651.1"/>
    <property type="gene ID" value="HanXRQr2_Chr03g0114651"/>
</dbReference>
<evidence type="ECO:0000313" key="1">
    <source>
        <dbReference type="EMBL" id="KAF5814751.1"/>
    </source>
</evidence>
<sequence length="98" mass="11174">MGSEVMVMMDGLVFSHSVPLNWVTMYNSVCGHYQYPNLRPRSSCNFTDLIRPYQPQLSSTASIEQEKEKGEREMLRQWWCLQRWSAGGARLAVGGDDG</sequence>
<name>A0A9K3JFL0_HELAN</name>
<reference evidence="1" key="1">
    <citation type="journal article" date="2017" name="Nature">
        <title>The sunflower genome provides insights into oil metabolism, flowering and Asterid evolution.</title>
        <authorList>
            <person name="Badouin H."/>
            <person name="Gouzy J."/>
            <person name="Grassa C.J."/>
            <person name="Murat F."/>
            <person name="Staton S.E."/>
            <person name="Cottret L."/>
            <person name="Lelandais-Briere C."/>
            <person name="Owens G.L."/>
            <person name="Carrere S."/>
            <person name="Mayjonade B."/>
            <person name="Legrand L."/>
            <person name="Gill N."/>
            <person name="Kane N.C."/>
            <person name="Bowers J.E."/>
            <person name="Hubner S."/>
            <person name="Bellec A."/>
            <person name="Berard A."/>
            <person name="Berges H."/>
            <person name="Blanchet N."/>
            <person name="Boniface M.C."/>
            <person name="Brunel D."/>
            <person name="Catrice O."/>
            <person name="Chaidir N."/>
            <person name="Claudel C."/>
            <person name="Donnadieu C."/>
            <person name="Faraut T."/>
            <person name="Fievet G."/>
            <person name="Helmstetter N."/>
            <person name="King M."/>
            <person name="Knapp S.J."/>
            <person name="Lai Z."/>
            <person name="Le Paslier M.C."/>
            <person name="Lippi Y."/>
            <person name="Lorenzon L."/>
            <person name="Mandel J.R."/>
            <person name="Marage G."/>
            <person name="Marchand G."/>
            <person name="Marquand E."/>
            <person name="Bret-Mestries E."/>
            <person name="Morien E."/>
            <person name="Nambeesan S."/>
            <person name="Nguyen T."/>
            <person name="Pegot-Espagnet P."/>
            <person name="Pouilly N."/>
            <person name="Raftis F."/>
            <person name="Sallet E."/>
            <person name="Schiex T."/>
            <person name="Thomas J."/>
            <person name="Vandecasteele C."/>
            <person name="Vares D."/>
            <person name="Vear F."/>
            <person name="Vautrin S."/>
            <person name="Crespi M."/>
            <person name="Mangin B."/>
            <person name="Burke J.M."/>
            <person name="Salse J."/>
            <person name="Munos S."/>
            <person name="Vincourt P."/>
            <person name="Rieseberg L.H."/>
            <person name="Langlade N.B."/>
        </authorList>
    </citation>
    <scope>NUCLEOTIDE SEQUENCE</scope>
    <source>
        <tissue evidence="1">Leaves</tissue>
    </source>
</reference>